<dbReference type="AlphaFoldDB" id="A0A9Q3Q4C0"/>
<feature type="compositionally biased region" description="Acidic residues" evidence="1">
    <location>
        <begin position="91"/>
        <end position="105"/>
    </location>
</feature>
<feature type="region of interest" description="Disordered" evidence="1">
    <location>
        <begin position="206"/>
        <end position="234"/>
    </location>
</feature>
<evidence type="ECO:0000313" key="2">
    <source>
        <dbReference type="EMBL" id="MBW0582652.1"/>
    </source>
</evidence>
<gene>
    <name evidence="2" type="ORF">O181_122367</name>
</gene>
<keyword evidence="3" id="KW-1185">Reference proteome</keyword>
<feature type="region of interest" description="Disordered" evidence="1">
    <location>
        <begin position="259"/>
        <end position="278"/>
    </location>
</feature>
<dbReference type="EMBL" id="AVOT02113060">
    <property type="protein sequence ID" value="MBW0582652.1"/>
    <property type="molecule type" value="Genomic_DNA"/>
</dbReference>
<feature type="non-terminal residue" evidence="2">
    <location>
        <position position="278"/>
    </location>
</feature>
<protein>
    <submittedName>
        <fullName evidence="2">Uncharacterized protein</fullName>
    </submittedName>
</protein>
<accession>A0A9Q3Q4C0</accession>
<dbReference type="OrthoDB" id="3884315at2759"/>
<evidence type="ECO:0000256" key="1">
    <source>
        <dbReference type="SAM" id="MobiDB-lite"/>
    </source>
</evidence>
<organism evidence="2 3">
    <name type="scientific">Austropuccinia psidii MF-1</name>
    <dbReference type="NCBI Taxonomy" id="1389203"/>
    <lineage>
        <taxon>Eukaryota</taxon>
        <taxon>Fungi</taxon>
        <taxon>Dikarya</taxon>
        <taxon>Basidiomycota</taxon>
        <taxon>Pucciniomycotina</taxon>
        <taxon>Pucciniomycetes</taxon>
        <taxon>Pucciniales</taxon>
        <taxon>Sphaerophragmiaceae</taxon>
        <taxon>Austropuccinia</taxon>
    </lineage>
</organism>
<feature type="compositionally biased region" description="Polar residues" evidence="1">
    <location>
        <begin position="260"/>
        <end position="278"/>
    </location>
</feature>
<feature type="region of interest" description="Disordered" evidence="1">
    <location>
        <begin position="80"/>
        <end position="106"/>
    </location>
</feature>
<comment type="caution">
    <text evidence="2">The sequence shown here is derived from an EMBL/GenBank/DDBJ whole genome shotgun (WGS) entry which is preliminary data.</text>
</comment>
<proteinExistence type="predicted"/>
<evidence type="ECO:0000313" key="3">
    <source>
        <dbReference type="Proteomes" id="UP000765509"/>
    </source>
</evidence>
<dbReference type="Proteomes" id="UP000765509">
    <property type="component" value="Unassembled WGS sequence"/>
</dbReference>
<sequence>VYFYSILNIPVQNSPPASQTKSQAITKAVLTKTLKDPLDSTPSVPQLRAKLDRGPIWKEGRGPIRSSLFSGVAGAFPGISTTLPRGLGEGNSEEEDSMEEEESDSIEPAPATVGAFQVPVGPTIAQSNLPVFHKPPAFNTPYMKAPDYFNRTVPFKIGDWGERAIINHFAKEVASRILNQLDSNPSSIYSLQDSMDITLELDTRSSDKKKDLRGQRRNKPHSSLLNRDHRLMGSEKERRIKEGLRAYLGGRNSLEACVKNPQNQVTQPEGRFTSQVEA</sequence>
<reference evidence="2" key="1">
    <citation type="submission" date="2021-03" db="EMBL/GenBank/DDBJ databases">
        <title>Draft genome sequence of rust myrtle Austropuccinia psidii MF-1, a brazilian biotype.</title>
        <authorList>
            <person name="Quecine M.C."/>
            <person name="Pachon D.M.R."/>
            <person name="Bonatelli M.L."/>
            <person name="Correr F.H."/>
            <person name="Franceschini L.M."/>
            <person name="Leite T.F."/>
            <person name="Margarido G.R.A."/>
            <person name="Almeida C.A."/>
            <person name="Ferrarezi J.A."/>
            <person name="Labate C.A."/>
        </authorList>
    </citation>
    <scope>NUCLEOTIDE SEQUENCE</scope>
    <source>
        <strain evidence="2">MF-1</strain>
    </source>
</reference>
<name>A0A9Q3Q4C0_9BASI</name>